<dbReference type="InterPro" id="IPR011048">
    <property type="entry name" value="Haem_d1_sf"/>
</dbReference>
<evidence type="ECO:0000256" key="1">
    <source>
        <dbReference type="SAM" id="SignalP"/>
    </source>
</evidence>
<sequence length="370" mass="40452">MFTRRLALSVLSAALLSAGSLAYAQSSEAVSLPLTPELAQKTSITSEGALRKDLAYGIYQTVYSPFDNSLYVASAERAPSVRGGVIYKLDPITLDVKGTIYTDESNFGLARNASGDTLYVTNSLAAAASKVELKEDGGIERVRFSNKSFDDTKMGPRTIRHDPQQGRVYVGAVGAPAVIWVLDDRNLELIDTIENAGKWVTGLLVDSASHRLYAANGDGEVMVVNTQTNKIEQRWKPAGVKPALLLNFALDSARNRLYVTETKDQKTVYVLDARDGKLLQELPVGDALDVLYNADRDELYLTHREQGKVSVLDGASYAIKAQYNLPDNPNSLELGPDSQLYVTVKAPFTPQYKASKRESVVRIDLKNIKG</sequence>
<proteinExistence type="predicted"/>
<reference evidence="2 3" key="2">
    <citation type="submission" date="2018-05" db="EMBL/GenBank/DDBJ databases">
        <authorList>
            <person name="Lanie J.A."/>
            <person name="Ng W.-L."/>
            <person name="Kazmierczak K.M."/>
            <person name="Andrzejewski T.M."/>
            <person name="Davidsen T.M."/>
            <person name="Wayne K.J."/>
            <person name="Tettelin H."/>
            <person name="Glass J.I."/>
            <person name="Rusch D."/>
            <person name="Podicherti R."/>
            <person name="Tsui H.-C.T."/>
            <person name="Winkler M.E."/>
        </authorList>
    </citation>
    <scope>NUCLEOTIDE SEQUENCE [LARGE SCALE GENOMIC DNA]</scope>
    <source>
        <strain evidence="2 3">YBY</strain>
    </source>
</reference>
<dbReference type="PANTHER" id="PTHR47197">
    <property type="entry name" value="PROTEIN NIRF"/>
    <property type="match status" value="1"/>
</dbReference>
<keyword evidence="1" id="KW-0732">Signal</keyword>
<dbReference type="Gene3D" id="2.130.10.10">
    <property type="entry name" value="YVTN repeat-like/Quinoprotein amine dehydrogenase"/>
    <property type="match status" value="1"/>
</dbReference>
<gene>
    <name evidence="2" type="ORF">DF183_06980</name>
</gene>
<name>A0A2U2BKC5_ALCFA</name>
<feature type="signal peptide" evidence="1">
    <location>
        <begin position="1"/>
        <end position="24"/>
    </location>
</feature>
<accession>A0A2U2BKC5</accession>
<evidence type="ECO:0000313" key="2">
    <source>
        <dbReference type="EMBL" id="PWE14463.1"/>
    </source>
</evidence>
<feature type="chain" id="PRO_5015514715" description="YncE family protein" evidence="1">
    <location>
        <begin position="25"/>
        <end position="370"/>
    </location>
</feature>
<dbReference type="AlphaFoldDB" id="A0A2U2BKC5"/>
<dbReference type="InterPro" id="IPR051200">
    <property type="entry name" value="Host-pathogen_enzymatic-act"/>
</dbReference>
<organism evidence="2 3">
    <name type="scientific">Alcaligenes faecalis</name>
    <dbReference type="NCBI Taxonomy" id="511"/>
    <lineage>
        <taxon>Bacteria</taxon>
        <taxon>Pseudomonadati</taxon>
        <taxon>Pseudomonadota</taxon>
        <taxon>Betaproteobacteria</taxon>
        <taxon>Burkholderiales</taxon>
        <taxon>Alcaligenaceae</taxon>
        <taxon>Alcaligenes</taxon>
    </lineage>
</organism>
<dbReference type="STRING" id="511.UZ73_05935"/>
<dbReference type="Proteomes" id="UP000245216">
    <property type="component" value="Unassembled WGS sequence"/>
</dbReference>
<protein>
    <recommendedName>
        <fullName evidence="4">YncE family protein</fullName>
    </recommendedName>
</protein>
<dbReference type="EMBL" id="QEXO01000002">
    <property type="protein sequence ID" value="PWE14463.1"/>
    <property type="molecule type" value="Genomic_DNA"/>
</dbReference>
<dbReference type="SUPFAM" id="SSF51004">
    <property type="entry name" value="C-terminal (heme d1) domain of cytochrome cd1-nitrite reductase"/>
    <property type="match status" value="1"/>
</dbReference>
<dbReference type="PANTHER" id="PTHR47197:SF3">
    <property type="entry name" value="DIHYDRO-HEME D1 DEHYDROGENASE"/>
    <property type="match status" value="1"/>
</dbReference>
<comment type="caution">
    <text evidence="2">The sequence shown here is derived from an EMBL/GenBank/DDBJ whole genome shotgun (WGS) entry which is preliminary data.</text>
</comment>
<reference evidence="2 3" key="1">
    <citation type="submission" date="2018-05" db="EMBL/GenBank/DDBJ databases">
        <title>Genome Sequence of an Efficient Indole-Degrading Bacterium, Alcaligenes sp.YBY.</title>
        <authorList>
            <person name="Yang B."/>
        </authorList>
    </citation>
    <scope>NUCLEOTIDE SEQUENCE [LARGE SCALE GENOMIC DNA]</scope>
    <source>
        <strain evidence="2 3">YBY</strain>
    </source>
</reference>
<dbReference type="RefSeq" id="WP_109088743.1">
    <property type="nucleotide sequence ID" value="NZ_QEXO01000002.1"/>
</dbReference>
<dbReference type="InterPro" id="IPR015943">
    <property type="entry name" value="WD40/YVTN_repeat-like_dom_sf"/>
</dbReference>
<evidence type="ECO:0000313" key="3">
    <source>
        <dbReference type="Proteomes" id="UP000245216"/>
    </source>
</evidence>
<evidence type="ECO:0008006" key="4">
    <source>
        <dbReference type="Google" id="ProtNLM"/>
    </source>
</evidence>